<feature type="compositionally biased region" description="Polar residues" evidence="1">
    <location>
        <begin position="1654"/>
        <end position="1669"/>
    </location>
</feature>
<feature type="domain" description="Duffy-binding-like" evidence="7">
    <location>
        <begin position="316"/>
        <end position="486"/>
    </location>
</feature>
<evidence type="ECO:0000259" key="5">
    <source>
        <dbReference type="Pfam" id="PF15447"/>
    </source>
</evidence>
<dbReference type="FunFam" id="1.20.58.1930:FF:000001">
    <property type="entry name" value="Erythrocyte membrane protein 1, PfEMP1"/>
    <property type="match status" value="1"/>
</dbReference>
<dbReference type="FunFam" id="1.20.1310.20:FF:000001">
    <property type="entry name" value="Erythrocyte membrane protein 1, PfEMP1"/>
    <property type="match status" value="1"/>
</dbReference>
<gene>
    <name evidence="8" type="primary">var</name>
</gene>
<dbReference type="VEuPathDB" id="PlasmoDB:PfGN01_020005600"/>
<dbReference type="Gene3D" id="1.20.58.1930">
    <property type="match status" value="1"/>
</dbReference>
<name>I2CIX8_PLAFA</name>
<feature type="compositionally biased region" description="Pro residues" evidence="1">
    <location>
        <begin position="1728"/>
        <end position="1772"/>
    </location>
</feature>
<dbReference type="InterPro" id="IPR054595">
    <property type="entry name" value="DBL_C"/>
</dbReference>
<dbReference type="VEuPathDB" id="PlasmoDB:Pf7G8-2_000035300"/>
<dbReference type="InterPro" id="IPR041480">
    <property type="entry name" value="CIDR1_gamma"/>
</dbReference>
<dbReference type="VEuPathDB" id="PlasmoDB:PfGB4_140005500"/>
<organism evidence="8">
    <name type="scientific">Plasmodium falciparum</name>
    <name type="common">malaria parasite P. falciparum</name>
    <dbReference type="NCBI Taxonomy" id="5833"/>
    <lineage>
        <taxon>Eukaryota</taxon>
        <taxon>Sar</taxon>
        <taxon>Alveolata</taxon>
        <taxon>Apicomplexa</taxon>
        <taxon>Aconoidasida</taxon>
        <taxon>Haemosporida</taxon>
        <taxon>Plasmodiidae</taxon>
        <taxon>Plasmodium</taxon>
        <taxon>Plasmodium (Laverania)</taxon>
    </lineage>
</organism>
<feature type="region of interest" description="Disordered" evidence="1">
    <location>
        <begin position="1"/>
        <end position="20"/>
    </location>
</feature>
<feature type="compositionally biased region" description="Polar residues" evidence="1">
    <location>
        <begin position="1001"/>
        <end position="1027"/>
    </location>
</feature>
<feature type="transmembrane region" description="Helical" evidence="2">
    <location>
        <begin position="1777"/>
        <end position="1798"/>
    </location>
</feature>
<evidence type="ECO:0000259" key="3">
    <source>
        <dbReference type="Pfam" id="PF03011"/>
    </source>
</evidence>
<feature type="region of interest" description="Disordered" evidence="1">
    <location>
        <begin position="783"/>
        <end position="882"/>
    </location>
</feature>
<dbReference type="VEuPathDB" id="PlasmoDB:PfKH01_000028700"/>
<dbReference type="Pfam" id="PF22672">
    <property type="entry name" value="DBL_C"/>
    <property type="match status" value="2"/>
</dbReference>
<dbReference type="VEuPathDB" id="PlasmoDB:PfSN01_030031500"/>
<protein>
    <submittedName>
        <fullName evidence="8">EMP1</fullName>
    </submittedName>
</protein>
<feature type="compositionally biased region" description="Basic and acidic residues" evidence="1">
    <location>
        <begin position="847"/>
        <end position="868"/>
    </location>
</feature>
<dbReference type="VEuPathDB" id="PlasmoDB:PfCD01_010019600"/>
<feature type="domain" description="Duffy-binding-like" evidence="7">
    <location>
        <begin position="1247"/>
        <end position="1398"/>
    </location>
</feature>
<dbReference type="VEuPathDB" id="PlasmoDB:PfIT_040025500"/>
<keyword evidence="2" id="KW-0812">Transmembrane</keyword>
<feature type="domain" description="Duffy-antigen binding" evidence="4">
    <location>
        <begin position="961"/>
        <end position="1176"/>
    </location>
</feature>
<dbReference type="VEuPathDB" id="PlasmoDB:PF3D7_1255200"/>
<feature type="compositionally biased region" description="Polar residues" evidence="1">
    <location>
        <begin position="791"/>
        <end position="800"/>
    </location>
</feature>
<dbReference type="FunFam" id="1.20.58.830:FF:000003">
    <property type="entry name" value="Erythrocyte membrane protein 1, PfEMP1"/>
    <property type="match status" value="1"/>
</dbReference>
<dbReference type="FunFam" id="1.20.58.830:FF:000001">
    <property type="entry name" value="Erythrocyte membrane protein 1, PfEMP1"/>
    <property type="match status" value="1"/>
</dbReference>
<feature type="compositionally biased region" description="Acidic residues" evidence="1">
    <location>
        <begin position="1670"/>
        <end position="1685"/>
    </location>
</feature>
<evidence type="ECO:0000259" key="7">
    <source>
        <dbReference type="Pfam" id="PF22672"/>
    </source>
</evidence>
<dbReference type="VEuPathDB" id="PlasmoDB:PfDd2_110053300"/>
<dbReference type="Pfam" id="PF15447">
    <property type="entry name" value="NTS"/>
    <property type="match status" value="1"/>
</dbReference>
<dbReference type="Gene3D" id="1.20.58.830">
    <property type="match status" value="3"/>
</dbReference>
<evidence type="ECO:0000313" key="8">
    <source>
        <dbReference type="EMBL" id="AFJ66678.2"/>
    </source>
</evidence>
<proteinExistence type="predicted"/>
<dbReference type="VEuPathDB" id="PlasmoDB:PfTG01_120024500"/>
<dbReference type="VEuPathDB" id="PlasmoDB:PfNF54_120058900"/>
<evidence type="ECO:0000256" key="1">
    <source>
        <dbReference type="SAM" id="MobiDB-lite"/>
    </source>
</evidence>
<sequence length="1799" mass="199960">MARPVSGGGGGSGEEDKDAKHVLDEFGQEVHKEKVEKDGAETYKEALKGDLQEATNRSVETVSTADTCQLVEQYYERVNGNSNRYPCGTGKEDVKRFSDTQGAECATSKIKDSKNYCGACAPFRRLSLCNKNMVNMIPNNNDGKAKDNLLLEVCMAAYYEGDSIKTPYTLYQHNNEGTASQLCTVLARSFADIGDIVRGRDLYRGNNRENDKLEKKLKEYFKKIYYGLTDQKARQHYKDEPDKNFFKLREDWWTVNRDQVWEAITCKAEQNNKYFRKTPCGGGKSSTPNKCRCDGDVNIVPTYFDYVPQYLRWFEEWAEDFCRKRKHKLQNAIKICRGEDGSGKDKYCDLNRHDCKETASGEQKFGESTDCIDCHYSCFDFVKWIDKQKVEFEKQKKKYTSEITGGSGRSRKRTKRSSSSSSSYDNGYEKKFYEKLKAGGYNNVDNFLEKLSKEGICASRPKVVEETAEAANFTDEKYLETFSHTEYCQACPWCGVKEQNGKGKWEAKGDGECGEGKDYKNYNKTEIPVLYPDKEKFGIYQKYKKFCANGENGATGTVNGGATGGKGGNGAPATATGKNGDQIETWKCYYDENKDKKYGNGAINFCVLQDNKVGTSEEKSMHYNAFFWKWVYHMLHDSLDWRNELGSCINNNTNDNTCRNNKKCNRECECFAKWVEQKKDEWTNIKEHFGKQTDMKLLPPSCALKFLLKKEELLKIIEGTYGNANEIKRIEALLQETGAADDDLAALAALAAALGGQCTKGPVAKQNTTIDKILQHELTDANKCKDCQPPKAQQESPLRSDTSHDVQQPPKDDDNLEDAEDEYNSEEEEEEEEEDENEDEEEEEVVEAAKEETEETKDAEVQENKGDSPQEPVAPTTQDKVKPCDIVAELFEKPENLSDACTLKYVTGKNYGWRCVAPSAPTKTSEAKIRQRRSAEPPTSVPTTSRGSDATTGSDTTGGSVCIPPRRRKLYVGKLEQWVDKVETQTSGTVTTEVSGVDSGNAGSEAQQPAEASNSTLPTPATASGSQSHPLLTAFVESAAIETFFLWHKYKAENTKRQSGSPLLTTVNGDTLGDSGEQTPENQLLQGTIPEEFKRQMFYTLADYKDIFEGKSIEVGDEKEKAKMEAIQKKIKGIVEKLNGDKPGQEPKFWWDQNGQHIWNGMICALTYKENGSDKPTVDQEVQQAFFGTPNGNPANPGPQNGTYKTQYDYNSVTISSVGPSGEKTTLNNPKLSDFVLRPPYFRYLEEWGETFCKERKKRLEEVEKGCKVEANGPRGGNEKKPKCSCYGEHCDDQLDADPSNFPDLKCPSCATPCGLYKKWIERKKIEFTKQSGAYGQQKEKCKEESGGGGNGFCTKLKDNAADFLNRLKNGPCKNNNDNGEEHKIDFSDIKKTFKHTKHCDSCSKFKINCQKNSCKGDEEQKCNGKTDITANDIETMGQPTVDVSILVSDDSTKQFEGGLNEACKTSGIFEGIREDVWTCGNVCGYVVCKPKNGNGKNDGENPIITITALVTHWVENFVEDYNKIKHKISHCTNTVEGSKCINGCQNKCTCVKAWITKKSAEWTNIKNRFNEQYNYSDTEMKSSVKNFFEELISQIAATIDKGNHNGLVKLVKSVKCKCDESSKKSKDGNDNDLVLCLLDKLEKLGEKAKNCPGKSSGQNPETPCVSTTLDDDDPEDIPLEEEENTVAYPKICDGAVPTEPAKEEPHGTCDAVAPGGDGKPKGEKSAPAPPEPPADSPPAAPAPTKPTPAAPAPTKPTPAAPAPAPAAPTSTPIPPLVTSTLAWSVGIGFAAFTYFFLK</sequence>
<dbReference type="GO" id="GO:0016020">
    <property type="term" value="C:membrane"/>
    <property type="evidence" value="ECO:0007669"/>
    <property type="project" value="InterPro"/>
</dbReference>
<dbReference type="InterPro" id="IPR008602">
    <property type="entry name" value="Duffy-antigen-binding"/>
</dbReference>
<dbReference type="VEuPathDB" id="PlasmoDB:PfGA01_010005500"/>
<evidence type="ECO:0000259" key="6">
    <source>
        <dbReference type="Pfam" id="PF18562"/>
    </source>
</evidence>
<feature type="region of interest" description="Disordered" evidence="1">
    <location>
        <begin position="1649"/>
        <end position="1772"/>
    </location>
</feature>
<dbReference type="VEuPathDB" id="PlasmoDB:PfHB3_040029500"/>
<feature type="compositionally biased region" description="Low complexity" evidence="1">
    <location>
        <begin position="986"/>
        <end position="997"/>
    </location>
</feature>
<feature type="region of interest" description="Disordered" evidence="1">
    <location>
        <begin position="914"/>
        <end position="964"/>
    </location>
</feature>
<feature type="compositionally biased region" description="Acidic residues" evidence="1">
    <location>
        <begin position="814"/>
        <end position="846"/>
    </location>
</feature>
<keyword evidence="2" id="KW-0472">Membrane</keyword>
<feature type="compositionally biased region" description="Basic and acidic residues" evidence="1">
    <location>
        <begin position="925"/>
        <end position="935"/>
    </location>
</feature>
<dbReference type="Pfam" id="PF05424">
    <property type="entry name" value="Duffy_binding"/>
    <property type="match status" value="2"/>
</dbReference>
<dbReference type="VEuPathDB" id="PlasmoDB:PfGA01_120044800"/>
<dbReference type="InterPro" id="IPR029210">
    <property type="entry name" value="PfEMP1_NTS"/>
</dbReference>
<dbReference type="InterPro" id="IPR042202">
    <property type="entry name" value="Duffy-ag-bd_sf"/>
</dbReference>
<feature type="compositionally biased region" description="Gly residues" evidence="1">
    <location>
        <begin position="1"/>
        <end position="12"/>
    </location>
</feature>
<dbReference type="GO" id="GO:0046789">
    <property type="term" value="F:host cell surface receptor binding"/>
    <property type="evidence" value="ECO:0007669"/>
    <property type="project" value="InterPro"/>
</dbReference>
<feature type="non-terminal residue" evidence="8">
    <location>
        <position position="1799"/>
    </location>
</feature>
<feature type="domain" description="Duffy-binding-like" evidence="3">
    <location>
        <begin position="626"/>
        <end position="789"/>
    </location>
</feature>
<feature type="region of interest" description="Disordered" evidence="1">
    <location>
        <begin position="402"/>
        <end position="425"/>
    </location>
</feature>
<dbReference type="VEuPathDB" id="PlasmoDB:Pf7G8_010005400"/>
<dbReference type="SUPFAM" id="SSF140924">
    <property type="entry name" value="Duffy binding domain-like"/>
    <property type="match status" value="4"/>
</dbReference>
<feature type="domain" description="Duffy-binding-like" evidence="3">
    <location>
        <begin position="1510"/>
        <end position="1657"/>
    </location>
</feature>
<dbReference type="VEuPathDB" id="PlasmoDB:PfKH02_120045200"/>
<feature type="region of interest" description="Disordered" evidence="1">
    <location>
        <begin position="986"/>
        <end position="1027"/>
    </location>
</feature>
<evidence type="ECO:0000259" key="4">
    <source>
        <dbReference type="Pfam" id="PF05424"/>
    </source>
</evidence>
<feature type="domain" description="Duffy-antigen binding" evidence="4">
    <location>
        <begin position="118"/>
        <end position="312"/>
    </location>
</feature>
<feature type="compositionally biased region" description="Low complexity" evidence="1">
    <location>
        <begin position="943"/>
        <end position="960"/>
    </location>
</feature>
<feature type="domain" description="Cysteine-rich interdomain region 1 gamma" evidence="6">
    <location>
        <begin position="1443"/>
        <end position="1493"/>
    </location>
</feature>
<dbReference type="EMBL" id="JQ691648">
    <property type="protein sequence ID" value="AFJ66678.2"/>
    <property type="molecule type" value="Genomic_DNA"/>
</dbReference>
<feature type="domain" description="Plasmodium falciparum erythrocyte membrane protein-1 N-terminal segment" evidence="5">
    <location>
        <begin position="18"/>
        <end position="55"/>
    </location>
</feature>
<evidence type="ECO:0000256" key="2">
    <source>
        <dbReference type="SAM" id="Phobius"/>
    </source>
</evidence>
<accession>I2CIX8</accession>
<dbReference type="VEuPathDB" id="PlasmoDB:PfML01_000005700"/>
<reference evidence="8" key="2">
    <citation type="submission" date="2016-05" db="EMBL/GenBank/DDBJ databases">
        <authorList>
            <person name="Lavstsen T."/>
            <person name="Jespersen J.S."/>
        </authorList>
    </citation>
    <scope>NUCLEOTIDE SEQUENCE</scope>
    <source>
        <strain evidence="8">BT1983</strain>
    </source>
</reference>
<dbReference type="VEuPathDB" id="PlasmoDB:PfML01_000085100"/>
<reference evidence="8" key="1">
    <citation type="journal article" date="2012" name="Proc. Natl. Acad. Sci. U.S.A.">
        <title>Plasmodium falciparum erythrocyte membrane protein 1 domain cassettes 8 and 13 are associated with severe malaria in children.</title>
        <authorList>
            <person name="Lavstsen T."/>
            <person name="Turner L."/>
            <person name="Saguti F."/>
            <person name="Magistrado P."/>
            <person name="Rask T.S."/>
            <person name="Jespersen J.S."/>
            <person name="Wang C.W."/>
            <person name="Berger S.S."/>
            <person name="Baraka V."/>
            <person name="Marquard A.M."/>
            <person name="Seguin-Orlando A."/>
            <person name="Willerslev E."/>
            <person name="Gilbert M.T."/>
            <person name="Lusingu J."/>
            <person name="Theander T.G."/>
        </authorList>
    </citation>
    <scope>NUCLEOTIDE SEQUENCE</scope>
    <source>
        <strain evidence="8">BT1983</strain>
    </source>
</reference>
<dbReference type="InterPro" id="IPR004258">
    <property type="entry name" value="DBL"/>
</dbReference>
<feature type="non-terminal residue" evidence="8">
    <location>
        <position position="1"/>
    </location>
</feature>
<dbReference type="VEuPathDB" id="PlasmoDB:PfNF166_020005500"/>
<dbReference type="VEuPathDB" id="PlasmoDB:PF3D7_1041300"/>
<dbReference type="Gene3D" id="1.20.1310.20">
    <property type="entry name" value="Duffy-antigen binding domain"/>
    <property type="match status" value="2"/>
</dbReference>
<dbReference type="VEuPathDB" id="PlasmoDB:PfNF54_100045400"/>
<keyword evidence="2" id="KW-1133">Transmembrane helix</keyword>
<dbReference type="Pfam" id="PF18562">
    <property type="entry name" value="CIDR1_gamma"/>
    <property type="match status" value="1"/>
</dbReference>
<dbReference type="Pfam" id="PF03011">
    <property type="entry name" value="PFEMP"/>
    <property type="match status" value="2"/>
</dbReference>